<dbReference type="InterPro" id="IPR052055">
    <property type="entry name" value="Hepadnavirus_pol/RT"/>
</dbReference>
<accession>A0A164JUD0</accession>
<reference evidence="2 3" key="1">
    <citation type="submission" date="2016-03" db="EMBL/GenBank/DDBJ databases">
        <title>EvidentialGene: Evidence-directed Construction of Genes on Genomes.</title>
        <authorList>
            <person name="Gilbert D.G."/>
            <person name="Choi J.-H."/>
            <person name="Mockaitis K."/>
            <person name="Colbourne J."/>
            <person name="Pfrender M."/>
        </authorList>
    </citation>
    <scope>NUCLEOTIDE SEQUENCE [LARGE SCALE GENOMIC DNA]</scope>
    <source>
        <strain evidence="2 3">Xinb3</strain>
        <tissue evidence="2">Complete organism</tissue>
    </source>
</reference>
<gene>
    <name evidence="2" type="ORF">APZ42_000208</name>
</gene>
<organism evidence="2 3">
    <name type="scientific">Daphnia magna</name>
    <dbReference type="NCBI Taxonomy" id="35525"/>
    <lineage>
        <taxon>Eukaryota</taxon>
        <taxon>Metazoa</taxon>
        <taxon>Ecdysozoa</taxon>
        <taxon>Arthropoda</taxon>
        <taxon>Crustacea</taxon>
        <taxon>Branchiopoda</taxon>
        <taxon>Diplostraca</taxon>
        <taxon>Cladocera</taxon>
        <taxon>Anomopoda</taxon>
        <taxon>Daphniidae</taxon>
        <taxon>Daphnia</taxon>
    </lineage>
</organism>
<feature type="non-terminal residue" evidence="2">
    <location>
        <position position="312"/>
    </location>
</feature>
<dbReference type="PROSITE" id="PS50878">
    <property type="entry name" value="RT_POL"/>
    <property type="match status" value="1"/>
</dbReference>
<dbReference type="STRING" id="35525.A0A164JUD0"/>
<sequence>SQQKRPIDYSNAASQRGYVTISPCSFGGRISRYIDMWRTITNDPWILETVEKGLTLDFMSPPTQQKIPHNAVMSADQIEICNAEVKSLLEKDAITRAIDCSFTSGFFLVPKASGGWRPIINLKALNLFIPHLHFKMEGVNTVRHTVRQGDWLSKIDFKDAYFSVALNPEQRKFFCFKWGGETFQYVSMPFGLGPAPRVFTKLLKPIVGFLRKQGLRLIVYLDDILIIGNSEESTREAVKLVVNLLESLGFVIQSEKSILEPSQVLEYIGLVIDTNSMTFCLPQKKKDKLLELCSKTYKSMSLSLREMASLLG</sequence>
<dbReference type="GO" id="GO:0071897">
    <property type="term" value="P:DNA biosynthetic process"/>
    <property type="evidence" value="ECO:0007669"/>
    <property type="project" value="UniProtKB-ARBA"/>
</dbReference>
<dbReference type="AlphaFoldDB" id="A0A164JUD0"/>
<dbReference type="Gene3D" id="3.30.70.270">
    <property type="match status" value="1"/>
</dbReference>
<protein>
    <recommendedName>
        <fullName evidence="1">Reverse transcriptase domain-containing protein</fullName>
    </recommendedName>
</protein>
<comment type="caution">
    <text evidence="2">The sequence shown here is derived from an EMBL/GenBank/DDBJ whole genome shotgun (WGS) entry which is preliminary data.</text>
</comment>
<dbReference type="SUPFAM" id="SSF56672">
    <property type="entry name" value="DNA/RNA polymerases"/>
    <property type="match status" value="1"/>
</dbReference>
<feature type="non-terminal residue" evidence="2">
    <location>
        <position position="1"/>
    </location>
</feature>
<dbReference type="CDD" id="cd03714">
    <property type="entry name" value="RT_DIRS1"/>
    <property type="match status" value="1"/>
</dbReference>
<dbReference type="EMBL" id="LRGB01003820">
    <property type="protein sequence ID" value="KZS02663.1"/>
    <property type="molecule type" value="Genomic_DNA"/>
</dbReference>
<evidence type="ECO:0000313" key="3">
    <source>
        <dbReference type="Proteomes" id="UP000076858"/>
    </source>
</evidence>
<evidence type="ECO:0000313" key="2">
    <source>
        <dbReference type="EMBL" id="KZS02663.1"/>
    </source>
</evidence>
<proteinExistence type="predicted"/>
<dbReference type="InterPro" id="IPR000477">
    <property type="entry name" value="RT_dom"/>
</dbReference>
<evidence type="ECO:0000259" key="1">
    <source>
        <dbReference type="PROSITE" id="PS50878"/>
    </source>
</evidence>
<dbReference type="InterPro" id="IPR043502">
    <property type="entry name" value="DNA/RNA_pol_sf"/>
</dbReference>
<dbReference type="InterPro" id="IPR043128">
    <property type="entry name" value="Rev_trsase/Diguanyl_cyclase"/>
</dbReference>
<dbReference type="PANTHER" id="PTHR33050:SF7">
    <property type="entry name" value="RIBONUCLEASE H"/>
    <property type="match status" value="1"/>
</dbReference>
<dbReference type="Pfam" id="PF00078">
    <property type="entry name" value="RVT_1"/>
    <property type="match status" value="1"/>
</dbReference>
<dbReference type="Proteomes" id="UP000076858">
    <property type="component" value="Unassembled WGS sequence"/>
</dbReference>
<name>A0A164JUD0_9CRUS</name>
<dbReference type="PANTHER" id="PTHR33050">
    <property type="entry name" value="REVERSE TRANSCRIPTASE DOMAIN-CONTAINING PROTEIN"/>
    <property type="match status" value="1"/>
</dbReference>
<feature type="domain" description="Reverse transcriptase" evidence="1">
    <location>
        <begin position="90"/>
        <end position="272"/>
    </location>
</feature>
<dbReference type="Gene3D" id="3.10.10.10">
    <property type="entry name" value="HIV Type 1 Reverse Transcriptase, subunit A, domain 1"/>
    <property type="match status" value="1"/>
</dbReference>
<keyword evidence="3" id="KW-1185">Reference proteome</keyword>